<organism evidence="1">
    <name type="scientific">viral metagenome</name>
    <dbReference type="NCBI Taxonomy" id="1070528"/>
    <lineage>
        <taxon>unclassified sequences</taxon>
        <taxon>metagenomes</taxon>
        <taxon>organismal metagenomes</taxon>
    </lineage>
</organism>
<reference evidence="1" key="1">
    <citation type="journal article" date="2020" name="Nature">
        <title>Giant virus diversity and host interactions through global metagenomics.</title>
        <authorList>
            <person name="Schulz F."/>
            <person name="Roux S."/>
            <person name="Paez-Espino D."/>
            <person name="Jungbluth S."/>
            <person name="Walsh D.A."/>
            <person name="Denef V.J."/>
            <person name="McMahon K.D."/>
            <person name="Konstantinidis K.T."/>
            <person name="Eloe-Fadrosh E.A."/>
            <person name="Kyrpides N.C."/>
            <person name="Woyke T."/>
        </authorList>
    </citation>
    <scope>NUCLEOTIDE SEQUENCE</scope>
    <source>
        <strain evidence="1">GVMAG-M-3300025652-16</strain>
    </source>
</reference>
<protein>
    <submittedName>
        <fullName evidence="1">Uncharacterized protein</fullName>
    </submittedName>
</protein>
<name>A0A6C0J1C7_9ZZZZ</name>
<accession>A0A6C0J1C7</accession>
<evidence type="ECO:0000313" key="1">
    <source>
        <dbReference type="EMBL" id="QHT98456.1"/>
    </source>
</evidence>
<proteinExistence type="predicted"/>
<sequence>MVKTLPTVERSTKIRFGKHAQEDQGENTIVLNASNTAIDGSQGGSLYIAPVRNDSEYASKPEIVLMMYNTNTKELVESGDPASSLITDVSLQGATRQGNVTANSMIFYNNTVAFVTSGNVGISNSLASHTLSVGSNLYVDDYGTNVLVVSGGVGITDTTTSTSATTGALKVAGGISTEENLNVGAVTKVLSATDSTSKTTGALIVTGGIGISKNIHGKNVFVEDVVSNSVVILDTTTSSSATTGALKVVGGISTQENLNVGGTTTSTSATTGALQVVGGISTQENLNVGAVAKVLSATDASSKTTGALIVTGGVGISKNIHALNANFEDVEADSVDITDTTLSYNQTTGALKVAGGLGVAGNVHCGNLTLTGNLVVTGNTTVINANNLVVQDPIIELGKGNTTGLDTGILMNNPLTSGNKGNVAVIYDFSTSNLEIGHTLSSANNSPVIMNTSNAIAVNINGTLGVTSTTASSSKTTGAVTIGGGLGVVGDIHATHANLEDVEADSVTITDNTTSTSVTTGALKVVGGISTQENLNVEGTVTSGGRIGTLSTTDATSRGTGALIVAGGVGISKNIHALHANFEDVEADSVTITDNTTSSSATTGALKVVGGISTQGNLNVGAVAKVISATDASSKTTGALIVTGGVGISKNIHALHANFEDVEADSVNITDTTTSTNATTGALKVAGGISTQKNLNVGSNAHISSNLEVGTANLFVNTLTSNVGIGTKTPSELLDIAAVSGDHDAFIRLRSGSGGSPVTESGIKLTESSRFGWRIAQNANTNSLKIAHQDQNDAINGDNYMVFKSGGNIGIAEADPTSKLQVAGDVNITDTTDASSKTTGALIVAGGVGIAKNIHALHANFEDVEADSVTITDTTTSTSATTGALKVVGGISTQENLNVGAVAKVISGTDATSKTTGALIVTGGLGVAKNIHGKNVFVEDVVSNSVVILDTTTSDSATTGALKVVGGISTQENLNVGAVAKVISATDATSKTTGALIVTGGLGVAKNIHGKNVFVEDVVSNSVVILDTTDASSKTTGALKVSGGLGVAGNVHSSNIFAGYDLDLTSYMGRAAVGFTGETNHASFAHVDNNTSGNYALKQTEGGTTHVNAKAGQHIRLNINNSEKARLTGAGDLKIGSNVLYVDVSETSIGVNTASPEAKLHVVGNAYVSSTTDATTTTTGALIVAGGMGIAKKIVGQHASFEDVTATSVTASAMVKGATISGTNVYGTLAGANTAAVTTLTASAMVKGATISGTNVYGTLAGSNAAAMTTLNASGVVTLADDTTSTSATTGALKVAGGISTQENLHIGGVAKVHDTTTSSSKTTGSLIVAGGAGVSGPLFGAAATLDGVVTLTDATEATSSTTGALKAAGGVGIAKDVYVGERAYVTGGLITNTGGLARKTYSLSNSMPASVSPTTNIHFTSNIFHAKITATLVDRNEHVSTILLDVNGGSQAGSINSGSNVISVGSQNIFGTTDNATPWASNVTTTANTVALYTSGAMTVSGNVHVFVEYMSPTSGGGVHAIAHNGDALATFGY</sequence>
<dbReference type="EMBL" id="MN740292">
    <property type="protein sequence ID" value="QHT98456.1"/>
    <property type="molecule type" value="Genomic_DNA"/>
</dbReference>